<evidence type="ECO:0000313" key="2">
    <source>
        <dbReference type="Proteomes" id="UP001596287"/>
    </source>
</evidence>
<organism evidence="1 2">
    <name type="scientific">Flavobacterium qiangtangense</name>
    <dbReference type="NCBI Taxonomy" id="1442595"/>
    <lineage>
        <taxon>Bacteria</taxon>
        <taxon>Pseudomonadati</taxon>
        <taxon>Bacteroidota</taxon>
        <taxon>Flavobacteriia</taxon>
        <taxon>Flavobacteriales</taxon>
        <taxon>Flavobacteriaceae</taxon>
        <taxon>Flavobacterium</taxon>
    </lineage>
</organism>
<dbReference type="InterPro" id="IPR024422">
    <property type="entry name" value="Protein_unknown_function_OB"/>
</dbReference>
<reference evidence="2" key="1">
    <citation type="journal article" date="2019" name="Int. J. Syst. Evol. Microbiol.">
        <title>The Global Catalogue of Microorganisms (GCM) 10K type strain sequencing project: providing services to taxonomists for standard genome sequencing and annotation.</title>
        <authorList>
            <consortium name="The Broad Institute Genomics Platform"/>
            <consortium name="The Broad Institute Genome Sequencing Center for Infectious Disease"/>
            <person name="Wu L."/>
            <person name="Ma J."/>
        </authorList>
    </citation>
    <scope>NUCLEOTIDE SEQUENCE [LARGE SCALE GENOMIC DNA]</scope>
    <source>
        <strain evidence="2">CCUG 49679</strain>
    </source>
</reference>
<name>A0ABW1PUB3_9FLAO</name>
<dbReference type="EMBL" id="JBHSQB010000021">
    <property type="protein sequence ID" value="MFC6098362.1"/>
    <property type="molecule type" value="Genomic_DNA"/>
</dbReference>
<evidence type="ECO:0008006" key="3">
    <source>
        <dbReference type="Google" id="ProtNLM"/>
    </source>
</evidence>
<accession>A0ABW1PUB3</accession>
<gene>
    <name evidence="1" type="ORF">ACFPVY_17070</name>
</gene>
<keyword evidence="2" id="KW-1185">Reference proteome</keyword>
<dbReference type="RefSeq" id="WP_379793377.1">
    <property type="nucleotide sequence ID" value="NZ_JBHSQB010000021.1"/>
</dbReference>
<sequence>MRAFRKELANGRKAVNKCDENGFMALKSEYMKHLKKVYPDSPYLIDIDFEITAPDLYQAYEANEVSADEQYKGKKIAVTGTIGNIGKDVLDNPYVSLEVGYLQSVNCYFSDENNKIISQLGKREKVTIIGKCKGFTLQNVVIQDCSVN</sequence>
<proteinExistence type="predicted"/>
<protein>
    <recommendedName>
        <fullName evidence="3">tRNA_anti-like</fullName>
    </recommendedName>
</protein>
<dbReference type="Pfam" id="PF12869">
    <property type="entry name" value="tRNA_anti-like"/>
    <property type="match status" value="1"/>
</dbReference>
<dbReference type="Proteomes" id="UP001596287">
    <property type="component" value="Unassembled WGS sequence"/>
</dbReference>
<comment type="caution">
    <text evidence="1">The sequence shown here is derived from an EMBL/GenBank/DDBJ whole genome shotgun (WGS) entry which is preliminary data.</text>
</comment>
<evidence type="ECO:0000313" key="1">
    <source>
        <dbReference type="EMBL" id="MFC6098362.1"/>
    </source>
</evidence>